<evidence type="ECO:0000313" key="3">
    <source>
        <dbReference type="Proteomes" id="UP000307702"/>
    </source>
</evidence>
<keyword evidence="3" id="KW-1185">Reference proteome</keyword>
<organism evidence="2 3">
    <name type="scientific">Colwellia ponticola</name>
    <dbReference type="NCBI Taxonomy" id="2304625"/>
    <lineage>
        <taxon>Bacteria</taxon>
        <taxon>Pseudomonadati</taxon>
        <taxon>Pseudomonadota</taxon>
        <taxon>Gammaproteobacteria</taxon>
        <taxon>Alteromonadales</taxon>
        <taxon>Colwelliaceae</taxon>
        <taxon>Colwellia</taxon>
    </lineage>
</organism>
<dbReference type="PANTHER" id="PTHR43792">
    <property type="entry name" value="GNAT FAMILY, PUTATIVE (AFU_ORTHOLOGUE AFUA_3G00765)-RELATED-RELATED"/>
    <property type="match status" value="1"/>
</dbReference>
<dbReference type="Gene3D" id="3.40.630.30">
    <property type="match status" value="1"/>
</dbReference>
<dbReference type="EMBL" id="SZVP01000012">
    <property type="protein sequence ID" value="TMM43969.1"/>
    <property type="molecule type" value="Genomic_DNA"/>
</dbReference>
<dbReference type="SUPFAM" id="SSF55729">
    <property type="entry name" value="Acyl-CoA N-acyltransferases (Nat)"/>
    <property type="match status" value="1"/>
</dbReference>
<dbReference type="InterPro" id="IPR000182">
    <property type="entry name" value="GNAT_dom"/>
</dbReference>
<dbReference type="Pfam" id="PF13302">
    <property type="entry name" value="Acetyltransf_3"/>
    <property type="match status" value="1"/>
</dbReference>
<feature type="domain" description="N-acetyltransferase" evidence="1">
    <location>
        <begin position="30"/>
        <end position="186"/>
    </location>
</feature>
<comment type="caution">
    <text evidence="2">The sequence shown here is derived from an EMBL/GenBank/DDBJ whole genome shotgun (WGS) entry which is preliminary data.</text>
</comment>
<keyword evidence="2" id="KW-0808">Transferase</keyword>
<dbReference type="InterPro" id="IPR051531">
    <property type="entry name" value="N-acetyltransferase"/>
</dbReference>
<proteinExistence type="predicted"/>
<dbReference type="Proteomes" id="UP000307702">
    <property type="component" value="Unassembled WGS sequence"/>
</dbReference>
<name>A0A8H2PK32_9GAMM</name>
<dbReference type="InterPro" id="IPR016181">
    <property type="entry name" value="Acyl_CoA_acyltransferase"/>
</dbReference>
<reference evidence="2 3" key="1">
    <citation type="submission" date="2019-05" db="EMBL/GenBank/DDBJ databases">
        <title>Colwellia ponticola sp. nov., isolated from seawater.</title>
        <authorList>
            <person name="Yoon J.-H."/>
        </authorList>
    </citation>
    <scope>NUCLEOTIDE SEQUENCE [LARGE SCALE GENOMIC DNA]</scope>
    <source>
        <strain evidence="2 3">OISW-25</strain>
    </source>
</reference>
<dbReference type="GO" id="GO:0016747">
    <property type="term" value="F:acyltransferase activity, transferring groups other than amino-acyl groups"/>
    <property type="evidence" value="ECO:0007669"/>
    <property type="project" value="InterPro"/>
</dbReference>
<dbReference type="AlphaFoldDB" id="A0A8H2PK32"/>
<gene>
    <name evidence="2" type="ORF">FCS21_12310</name>
</gene>
<sequence length="218" mass="24841">MLLNLLIPISLINDIGIKGAIRVHSFTTQRLLIRPLAKEDEHFFSRQYSNAKVMRHNGGALTPIEANKAFFHSLKANQRAISAGKKSVITWAIVCKSSNSIIGTQTFSFLMRPHNAKIMNQTAMNETKQAEIGIVLCPKANGKLFPEEAMGALMEYGFTYLYFDKINAFYASKNLATKRFVKKLGFIYNRTLQDDNPENCYQYAVKCLWQKKFICHVY</sequence>
<accession>A0A8H2PK32</accession>
<evidence type="ECO:0000259" key="1">
    <source>
        <dbReference type="Pfam" id="PF13302"/>
    </source>
</evidence>
<evidence type="ECO:0000313" key="2">
    <source>
        <dbReference type="EMBL" id="TMM43969.1"/>
    </source>
</evidence>
<protein>
    <submittedName>
        <fullName evidence="2">GNAT family N-acetyltransferase</fullName>
    </submittedName>
</protein>
<dbReference type="OrthoDB" id="6195901at2"/>